<evidence type="ECO:0008006" key="3">
    <source>
        <dbReference type="Google" id="ProtNLM"/>
    </source>
</evidence>
<name>A0ABW5JX08_9FLAO</name>
<gene>
    <name evidence="1" type="ORF">ACFSSB_02610</name>
</gene>
<protein>
    <recommendedName>
        <fullName evidence="3">DUF4142 domain-containing protein</fullName>
    </recommendedName>
</protein>
<keyword evidence="2" id="KW-1185">Reference proteome</keyword>
<organism evidence="1 2">
    <name type="scientific">Lacinutrix gracilariae</name>
    <dbReference type="NCBI Taxonomy" id="1747198"/>
    <lineage>
        <taxon>Bacteria</taxon>
        <taxon>Pseudomonadati</taxon>
        <taxon>Bacteroidota</taxon>
        <taxon>Flavobacteriia</taxon>
        <taxon>Flavobacteriales</taxon>
        <taxon>Flavobacteriaceae</taxon>
        <taxon>Lacinutrix</taxon>
    </lineage>
</organism>
<sequence>MKKISIKLLVVILTFNFLSCKKEQPSFTDYQFAEKTPVITCPDTDNKLLNEALYSFEKDIVAHFDKKQLNENRAYNFFAKQAMTRKTDVTKYASKHSVDLATALKDAGFIAEKGVNYSNPLIPCIAENMNKDDIKTTFKALVSTNSLKKELFKPALQTKIHRIQADNYLSMYVALEYFYAEILKTDFTNVDFNRTETAKTQTKINVDNNKKVDFNKRPRKQ</sequence>
<accession>A0ABW5JX08</accession>
<evidence type="ECO:0000313" key="2">
    <source>
        <dbReference type="Proteomes" id="UP001597467"/>
    </source>
</evidence>
<comment type="caution">
    <text evidence="1">The sequence shown here is derived from an EMBL/GenBank/DDBJ whole genome shotgun (WGS) entry which is preliminary data.</text>
</comment>
<reference evidence="2" key="1">
    <citation type="journal article" date="2019" name="Int. J. Syst. Evol. Microbiol.">
        <title>The Global Catalogue of Microorganisms (GCM) 10K type strain sequencing project: providing services to taxonomists for standard genome sequencing and annotation.</title>
        <authorList>
            <consortium name="The Broad Institute Genomics Platform"/>
            <consortium name="The Broad Institute Genome Sequencing Center for Infectious Disease"/>
            <person name="Wu L."/>
            <person name="Ma J."/>
        </authorList>
    </citation>
    <scope>NUCLEOTIDE SEQUENCE [LARGE SCALE GENOMIC DNA]</scope>
    <source>
        <strain evidence="2">KCTC 42808</strain>
    </source>
</reference>
<dbReference type="RefSeq" id="WP_379900652.1">
    <property type="nucleotide sequence ID" value="NZ_JBHULM010000004.1"/>
</dbReference>
<proteinExistence type="predicted"/>
<evidence type="ECO:0000313" key="1">
    <source>
        <dbReference type="EMBL" id="MFD2541199.1"/>
    </source>
</evidence>
<dbReference type="EMBL" id="JBHULM010000004">
    <property type="protein sequence ID" value="MFD2541199.1"/>
    <property type="molecule type" value="Genomic_DNA"/>
</dbReference>
<dbReference type="Proteomes" id="UP001597467">
    <property type="component" value="Unassembled WGS sequence"/>
</dbReference>